<evidence type="ECO:0008006" key="4">
    <source>
        <dbReference type="Google" id="ProtNLM"/>
    </source>
</evidence>
<evidence type="ECO:0000313" key="2">
    <source>
        <dbReference type="EMBL" id="GCF94664.1"/>
    </source>
</evidence>
<evidence type="ECO:0000313" key="3">
    <source>
        <dbReference type="Proteomes" id="UP000290567"/>
    </source>
</evidence>
<organism evidence="2 3">
    <name type="scientific">Enterococcus florum</name>
    <dbReference type="NCBI Taxonomy" id="2480627"/>
    <lineage>
        <taxon>Bacteria</taxon>
        <taxon>Bacillati</taxon>
        <taxon>Bacillota</taxon>
        <taxon>Bacilli</taxon>
        <taxon>Lactobacillales</taxon>
        <taxon>Enterococcaceae</taxon>
        <taxon>Enterococcus</taxon>
    </lineage>
</organism>
<evidence type="ECO:0000256" key="1">
    <source>
        <dbReference type="SAM" id="MobiDB-lite"/>
    </source>
</evidence>
<dbReference type="InterPro" id="IPR046257">
    <property type="entry name" value="DUF6290"/>
</dbReference>
<dbReference type="AlphaFoldDB" id="A0A4P5PDN8"/>
<dbReference type="Proteomes" id="UP000290567">
    <property type="component" value="Unassembled WGS sequence"/>
</dbReference>
<gene>
    <name evidence="2" type="ORF">NRIC_25550</name>
</gene>
<feature type="region of interest" description="Disordered" evidence="1">
    <location>
        <begin position="54"/>
        <end position="73"/>
    </location>
</feature>
<keyword evidence="3" id="KW-1185">Reference proteome</keyword>
<comment type="caution">
    <text evidence="2">The sequence shown here is derived from an EMBL/GenBank/DDBJ whole genome shotgun (WGS) entry which is preliminary data.</text>
</comment>
<proteinExistence type="predicted"/>
<dbReference type="NCBIfam" id="NF046040">
    <property type="entry name" value="RelB_antitoxin"/>
    <property type="match status" value="1"/>
</dbReference>
<name>A0A4P5PDN8_9ENTE</name>
<protein>
    <recommendedName>
        <fullName evidence="4">CopG family transcriptional regulator</fullName>
    </recommendedName>
</protein>
<dbReference type="RefSeq" id="WP_146623082.1">
    <property type="nucleotide sequence ID" value="NZ_BJCC01000022.1"/>
</dbReference>
<reference evidence="3" key="1">
    <citation type="submission" date="2019-02" db="EMBL/GenBank/DDBJ databases">
        <title>Draft genome sequence of Enterococcus sp. Gos25-1.</title>
        <authorList>
            <person name="Tanaka N."/>
            <person name="Shiwa Y."/>
            <person name="Fujita N."/>
        </authorList>
    </citation>
    <scope>NUCLEOTIDE SEQUENCE [LARGE SCALE GENOMIC DNA]</scope>
    <source>
        <strain evidence="3">Gos25-1</strain>
    </source>
</reference>
<dbReference type="OrthoDB" id="1691100at2"/>
<dbReference type="Pfam" id="PF19807">
    <property type="entry name" value="DUF6290"/>
    <property type="match status" value="1"/>
</dbReference>
<dbReference type="EMBL" id="BJCC01000022">
    <property type="protein sequence ID" value="GCF94664.1"/>
    <property type="molecule type" value="Genomic_DNA"/>
</dbReference>
<sequence length="73" mass="8433">MPVIPIRVSDDEMEMLKEYAKFENISVSALLRNSTFEKLEDQYDIKIAEQALKEHQKDPSTTSLKDALKQYGL</sequence>
<accession>A0A4P5PDN8</accession>